<dbReference type="Pfam" id="PF02632">
    <property type="entry name" value="BioY"/>
    <property type="match status" value="1"/>
</dbReference>
<feature type="transmembrane region" description="Helical" evidence="3">
    <location>
        <begin position="18"/>
        <end position="34"/>
    </location>
</feature>
<dbReference type="PANTHER" id="PTHR34295:SF1">
    <property type="entry name" value="BIOTIN TRANSPORTER BIOY"/>
    <property type="match status" value="1"/>
</dbReference>
<dbReference type="GO" id="GO:0015225">
    <property type="term" value="F:biotin transmembrane transporter activity"/>
    <property type="evidence" value="ECO:0007669"/>
    <property type="project" value="UniProtKB-UniRule"/>
</dbReference>
<keyword evidence="3" id="KW-1133">Transmembrane helix</keyword>
<evidence type="ECO:0000256" key="1">
    <source>
        <dbReference type="ARBA" id="ARBA00010692"/>
    </source>
</evidence>
<keyword evidence="3" id="KW-0812">Transmembrane</keyword>
<proteinExistence type="inferred from homology"/>
<dbReference type="InterPro" id="IPR003784">
    <property type="entry name" value="BioY"/>
</dbReference>
<feature type="transmembrane region" description="Helical" evidence="3">
    <location>
        <begin position="64"/>
        <end position="81"/>
    </location>
</feature>
<dbReference type="Gene3D" id="1.10.1760.20">
    <property type="match status" value="1"/>
</dbReference>
<dbReference type="EMBL" id="DTHS01000024">
    <property type="protein sequence ID" value="HHR48730.1"/>
    <property type="molecule type" value="Genomic_DNA"/>
</dbReference>
<keyword evidence="2 3" id="KW-0472">Membrane</keyword>
<keyword evidence="2" id="KW-0813">Transport</keyword>
<evidence type="ECO:0000256" key="3">
    <source>
        <dbReference type="SAM" id="Phobius"/>
    </source>
</evidence>
<accession>A0A7V5Y022</accession>
<feature type="transmembrane region" description="Helical" evidence="3">
    <location>
        <begin position="87"/>
        <end position="109"/>
    </location>
</feature>
<evidence type="ECO:0000256" key="2">
    <source>
        <dbReference type="PIRNR" id="PIRNR016661"/>
    </source>
</evidence>
<protein>
    <recommendedName>
        <fullName evidence="2">Biotin transporter</fullName>
    </recommendedName>
</protein>
<dbReference type="AlphaFoldDB" id="A0A7V5Y022"/>
<sequence>MVSKVLVLNKVNEKVKDLILIIAFAFLTAIGSKIKIEIGIVPITFQTFFVFLSGIVLGSKKGALAQIVYLLLGLLGFPFFARGGGLFYIFSPTFGYIIGFIFASFISGFLKEKSYSYWRSLLILIFANITIYLFGLIYLANFLPKEQLLKVGLYPFIFSDLFKIHLLLLLFYPPPFRKSGLFNIIINFLCQNIKKIT</sequence>
<keyword evidence="2" id="KW-1003">Cell membrane</keyword>
<feature type="transmembrane region" description="Helical" evidence="3">
    <location>
        <begin position="152"/>
        <end position="172"/>
    </location>
</feature>
<dbReference type="PIRSF" id="PIRSF016661">
    <property type="entry name" value="BioY"/>
    <property type="match status" value="1"/>
</dbReference>
<dbReference type="GO" id="GO:0005886">
    <property type="term" value="C:plasma membrane"/>
    <property type="evidence" value="ECO:0007669"/>
    <property type="project" value="UniProtKB-SubCell"/>
</dbReference>
<feature type="transmembrane region" description="Helical" evidence="3">
    <location>
        <begin position="121"/>
        <end position="140"/>
    </location>
</feature>
<reference evidence="4" key="1">
    <citation type="journal article" date="2020" name="mSystems">
        <title>Genome- and Community-Level Interaction Insights into Carbon Utilization and Element Cycling Functions of Hydrothermarchaeota in Hydrothermal Sediment.</title>
        <authorList>
            <person name="Zhou Z."/>
            <person name="Liu Y."/>
            <person name="Xu W."/>
            <person name="Pan J."/>
            <person name="Luo Z.H."/>
            <person name="Li M."/>
        </authorList>
    </citation>
    <scope>NUCLEOTIDE SEQUENCE [LARGE SCALE GENOMIC DNA]</scope>
    <source>
        <strain evidence="4">SpSt-791</strain>
    </source>
</reference>
<evidence type="ECO:0000313" key="4">
    <source>
        <dbReference type="EMBL" id="HHR48730.1"/>
    </source>
</evidence>
<organism evidence="4">
    <name type="scientific">candidate division WOR-3 bacterium</name>
    <dbReference type="NCBI Taxonomy" id="2052148"/>
    <lineage>
        <taxon>Bacteria</taxon>
        <taxon>Bacteria division WOR-3</taxon>
    </lineage>
</organism>
<name>A0A7V5Y022_UNCW3</name>
<comment type="similarity">
    <text evidence="1 2">Belongs to the BioY family.</text>
</comment>
<comment type="subcellular location">
    <subcellularLocation>
        <location evidence="2">Cell membrane</location>
        <topology evidence="2">Multi-pass membrane protein</topology>
    </subcellularLocation>
</comment>
<dbReference type="PANTHER" id="PTHR34295">
    <property type="entry name" value="BIOTIN TRANSPORTER BIOY"/>
    <property type="match status" value="1"/>
</dbReference>
<comment type="caution">
    <text evidence="4">The sequence shown here is derived from an EMBL/GenBank/DDBJ whole genome shotgun (WGS) entry which is preliminary data.</text>
</comment>
<gene>
    <name evidence="4" type="ORF">ENV79_03695</name>
</gene>